<dbReference type="InterPro" id="IPR046148">
    <property type="entry name" value="Septknot"/>
</dbReference>
<evidence type="ECO:0000313" key="3">
    <source>
        <dbReference type="Proteomes" id="UP000298458"/>
    </source>
</evidence>
<dbReference type="OrthoDB" id="330861at2"/>
<dbReference type="EMBL" id="RQET01000004">
    <property type="protein sequence ID" value="TGK11886.1"/>
    <property type="molecule type" value="Genomic_DNA"/>
</dbReference>
<dbReference type="RefSeq" id="WP_135767289.1">
    <property type="nucleotide sequence ID" value="NZ_RQET01000004.1"/>
</dbReference>
<sequence>MYISEILPVDSLEIADFKIYYTNYKSEADLIVYVTNYRQEALGKEEIWHFTEYRSDAGAKVFVTENRSEADLIIYRSSYKSEAGWTKAHPLRGKLH</sequence>
<accession>A0A4R9GIB2</accession>
<organism evidence="2 3">
    <name type="scientific">Leptospira fletcheri</name>
    <dbReference type="NCBI Taxonomy" id="2484981"/>
    <lineage>
        <taxon>Bacteria</taxon>
        <taxon>Pseudomonadati</taxon>
        <taxon>Spirochaetota</taxon>
        <taxon>Spirochaetia</taxon>
        <taxon>Leptospirales</taxon>
        <taxon>Leptospiraceae</taxon>
        <taxon>Leptospira</taxon>
    </lineage>
</organism>
<keyword evidence="3" id="KW-1185">Reference proteome</keyword>
<dbReference type="Proteomes" id="UP000298458">
    <property type="component" value="Unassembled WGS sequence"/>
</dbReference>
<gene>
    <name evidence="2" type="ORF">EHO60_06260</name>
</gene>
<feature type="domain" description="7(1) septoil knot" evidence="1">
    <location>
        <begin position="6"/>
        <end position="86"/>
    </location>
</feature>
<reference evidence="2" key="1">
    <citation type="journal article" date="2019" name="PLoS Negl. Trop. Dis.">
        <title>Revisiting the worldwide diversity of Leptospira species in the environment.</title>
        <authorList>
            <person name="Vincent A.T."/>
            <person name="Schiettekatte O."/>
            <person name="Bourhy P."/>
            <person name="Veyrier F.J."/>
            <person name="Picardeau M."/>
        </authorList>
    </citation>
    <scope>NUCLEOTIDE SEQUENCE [LARGE SCALE GENOMIC DNA]</scope>
    <source>
        <strain evidence="2">SSW15</strain>
    </source>
</reference>
<evidence type="ECO:0000259" key="1">
    <source>
        <dbReference type="Pfam" id="PF19647"/>
    </source>
</evidence>
<protein>
    <recommendedName>
        <fullName evidence="1">7(1) septoil knot domain-containing protein</fullName>
    </recommendedName>
</protein>
<dbReference type="Pfam" id="PF19647">
    <property type="entry name" value="Septknot"/>
    <property type="match status" value="1"/>
</dbReference>
<name>A0A4R9GIB2_9LEPT</name>
<comment type="caution">
    <text evidence="2">The sequence shown here is derived from an EMBL/GenBank/DDBJ whole genome shotgun (WGS) entry which is preliminary data.</text>
</comment>
<dbReference type="AlphaFoldDB" id="A0A4R9GIB2"/>
<proteinExistence type="predicted"/>
<evidence type="ECO:0000313" key="2">
    <source>
        <dbReference type="EMBL" id="TGK11886.1"/>
    </source>
</evidence>